<keyword evidence="2" id="KW-1185">Reference proteome</keyword>
<dbReference type="Proteomes" id="UP001057134">
    <property type="component" value="Chromosome"/>
</dbReference>
<dbReference type="RefSeq" id="WP_249863745.1">
    <property type="nucleotide sequence ID" value="NZ_CP027059.1"/>
</dbReference>
<sequence>MKAGGWKLVFGWPGKSQLPLLLASFVLGNLIAVMFSAVQPSSAYLPFKHYAYQEAKASNGVKLYSLRTAPDNIALKPIASNVALTEDYGINGGFFWNGDLLSIAVVNDQPLKGQQDDYGSGWYNIDVPKGTLVWDEITRRFSVQVAIDAHQLHVTDKGRYWAQGGVSMSLQDDGHWAERALAEDMPAFDEARLRSGAVYDDKQNLYLVVTDKPCTVEQFRAAVLEKVSRGHLVDGIFLDGDGSSQMNSAQKVLKGDSREVYQMLALKRK</sequence>
<proteinExistence type="predicted"/>
<reference evidence="1" key="2">
    <citation type="journal article" date="2021" name="J Anim Sci Technol">
        <title>Complete genome sequence of Paenibacillus konkukensis sp. nov. SK3146 as a potential probiotic strain.</title>
        <authorList>
            <person name="Jung H.I."/>
            <person name="Park S."/>
            <person name="Niu K.M."/>
            <person name="Lee S.W."/>
            <person name="Kothari D."/>
            <person name="Yi K.J."/>
            <person name="Kim S.K."/>
        </authorList>
    </citation>
    <scope>NUCLEOTIDE SEQUENCE</scope>
    <source>
        <strain evidence="1">SK3146</strain>
    </source>
</reference>
<dbReference type="EMBL" id="CP027059">
    <property type="protein sequence ID" value="UQZ81513.1"/>
    <property type="molecule type" value="Genomic_DNA"/>
</dbReference>
<reference evidence="1" key="1">
    <citation type="submission" date="2018-02" db="EMBL/GenBank/DDBJ databases">
        <authorList>
            <person name="Kim S.-K."/>
            <person name="Jung H.-I."/>
            <person name="Lee S.-W."/>
        </authorList>
    </citation>
    <scope>NUCLEOTIDE SEQUENCE</scope>
    <source>
        <strain evidence="1">SK3146</strain>
    </source>
</reference>
<accession>A0ABY4RH21</accession>
<organism evidence="1 2">
    <name type="scientific">Paenibacillus konkukensis</name>
    <dbReference type="NCBI Taxonomy" id="2020716"/>
    <lineage>
        <taxon>Bacteria</taxon>
        <taxon>Bacillati</taxon>
        <taxon>Bacillota</taxon>
        <taxon>Bacilli</taxon>
        <taxon>Bacillales</taxon>
        <taxon>Paenibacillaceae</taxon>
        <taxon>Paenibacillus</taxon>
    </lineage>
</organism>
<evidence type="ECO:0000313" key="1">
    <source>
        <dbReference type="EMBL" id="UQZ81513.1"/>
    </source>
</evidence>
<gene>
    <name evidence="1" type="ORF">SK3146_00669</name>
</gene>
<protein>
    <recommendedName>
        <fullName evidence="3">Phosphodiester glycosidase domain-containing protein</fullName>
    </recommendedName>
</protein>
<name>A0ABY4RH21_9BACL</name>
<evidence type="ECO:0008006" key="3">
    <source>
        <dbReference type="Google" id="ProtNLM"/>
    </source>
</evidence>
<evidence type="ECO:0000313" key="2">
    <source>
        <dbReference type="Proteomes" id="UP001057134"/>
    </source>
</evidence>